<dbReference type="HAMAP" id="MF_01106">
    <property type="entry name" value="ArgJ"/>
    <property type="match status" value="1"/>
</dbReference>
<dbReference type="NCBIfam" id="NF003802">
    <property type="entry name" value="PRK05388.1"/>
    <property type="match status" value="1"/>
</dbReference>
<dbReference type="SUPFAM" id="SSF56266">
    <property type="entry name" value="DmpA/ArgJ-like"/>
    <property type="match status" value="1"/>
</dbReference>
<dbReference type="InterPro" id="IPR016117">
    <property type="entry name" value="ArgJ-like_dom_sf"/>
</dbReference>
<evidence type="ECO:0000256" key="5">
    <source>
        <dbReference type="ARBA" id="ARBA00022605"/>
    </source>
</evidence>
<dbReference type="CDD" id="cd02152">
    <property type="entry name" value="OAT"/>
    <property type="match status" value="1"/>
</dbReference>
<dbReference type="EC" id="2.3.1.35" evidence="3"/>
<evidence type="ECO:0000256" key="3">
    <source>
        <dbReference type="ARBA" id="ARBA00013264"/>
    </source>
</evidence>
<organism evidence="10">
    <name type="scientific">hydrothermal vent metagenome</name>
    <dbReference type="NCBI Taxonomy" id="652676"/>
    <lineage>
        <taxon>unclassified sequences</taxon>
        <taxon>metagenomes</taxon>
        <taxon>ecological metagenomes</taxon>
    </lineage>
</organism>
<evidence type="ECO:0000313" key="10">
    <source>
        <dbReference type="EMBL" id="VAX16107.1"/>
    </source>
</evidence>
<comment type="similarity">
    <text evidence="1">Belongs to the ArgJ family.</text>
</comment>
<dbReference type="Gene3D" id="3.60.70.12">
    <property type="entry name" value="L-amino peptidase D-ALA esterase/amidase"/>
    <property type="match status" value="1"/>
</dbReference>
<dbReference type="EMBL" id="UOGC01000021">
    <property type="protein sequence ID" value="VAX16107.1"/>
    <property type="molecule type" value="Genomic_DNA"/>
</dbReference>
<gene>
    <name evidence="10" type="ORF">MNBD_NITROSPINAE01-1369</name>
</gene>
<evidence type="ECO:0000256" key="6">
    <source>
        <dbReference type="ARBA" id="ARBA00022679"/>
    </source>
</evidence>
<evidence type="ECO:0000256" key="1">
    <source>
        <dbReference type="ARBA" id="ARBA00006774"/>
    </source>
</evidence>
<evidence type="ECO:0000256" key="7">
    <source>
        <dbReference type="ARBA" id="ARBA00022813"/>
    </source>
</evidence>
<keyword evidence="5" id="KW-0028">Amino-acid biosynthesis</keyword>
<accession>A0A3B1CH51</accession>
<dbReference type="Gene3D" id="3.10.20.340">
    <property type="entry name" value="ArgJ beta chain, C-terminal domain"/>
    <property type="match status" value="1"/>
</dbReference>
<name>A0A3B1CH51_9ZZZZ</name>
<evidence type="ECO:0000256" key="2">
    <source>
        <dbReference type="ARBA" id="ARBA00011475"/>
    </source>
</evidence>
<keyword evidence="7" id="KW-0068">Autocatalytic cleavage</keyword>
<evidence type="ECO:0000256" key="4">
    <source>
        <dbReference type="ARBA" id="ARBA00022571"/>
    </source>
</evidence>
<comment type="catalytic activity">
    <reaction evidence="9">
        <text>N(2)-acetyl-L-ornithine + L-glutamate = N-acetyl-L-glutamate + L-ornithine</text>
        <dbReference type="Rhea" id="RHEA:15349"/>
        <dbReference type="ChEBI" id="CHEBI:29985"/>
        <dbReference type="ChEBI" id="CHEBI:44337"/>
        <dbReference type="ChEBI" id="CHEBI:46911"/>
        <dbReference type="ChEBI" id="CHEBI:57805"/>
        <dbReference type="EC" id="2.3.1.35"/>
    </reaction>
</comment>
<keyword evidence="4" id="KW-0055">Arginine biosynthesis</keyword>
<dbReference type="GO" id="GO:0004358">
    <property type="term" value="F:L-glutamate N-acetyltransferase activity, acting on acetyl-L-ornithine as donor"/>
    <property type="evidence" value="ECO:0007669"/>
    <property type="project" value="UniProtKB-EC"/>
</dbReference>
<evidence type="ECO:0000256" key="9">
    <source>
        <dbReference type="ARBA" id="ARBA00049439"/>
    </source>
</evidence>
<dbReference type="NCBIfam" id="TIGR00120">
    <property type="entry name" value="ArgJ"/>
    <property type="match status" value="1"/>
</dbReference>
<keyword evidence="6 10" id="KW-0808">Transferase</keyword>
<proteinExistence type="inferred from homology"/>
<dbReference type="GO" id="GO:0006526">
    <property type="term" value="P:L-arginine biosynthetic process"/>
    <property type="evidence" value="ECO:0007669"/>
    <property type="project" value="UniProtKB-KW"/>
</dbReference>
<dbReference type="AlphaFoldDB" id="A0A3B1CH51"/>
<sequence length="402" mass="42028">MSNAKRSGVTAPKGFMAAGGACGVKPDGSFDLALIASDRPAVAWGVFTKNVVKGAPVIVSKENLRSKTSRVIVVNSGNANVLAENDYKNAKAMAQTAAEFVGCAPREAFVASTGVIGQPLPIEKVLKGIETIAPYLRPSGGKDAAKAIMTTDLAAKEAQAELKIGSKDVLVGGVAKGSGMIHPSMATMLAFVTTDAAISRPVLKKLVKEANEASFNRITVDGDTSTSDMLLVMANGASGAELIDKPSGQRYAKLLSAVTSVCVDLARKVVKDGEGATKFVSVKVTSAKTEKAAKSVAMSIARSSLVKTALFGEDANWGRILCAAGYAGVNFDPSKISLNICGKPVFQNGKLVSADWEKKVAPLLKKRDVEISLDLGGGNASAEVWTCDLSHDYIRINTEYRN</sequence>
<keyword evidence="8 10" id="KW-0012">Acyltransferase</keyword>
<dbReference type="PANTHER" id="PTHR23100:SF0">
    <property type="entry name" value="ARGININE BIOSYNTHESIS BIFUNCTIONAL PROTEIN ARGJ, MITOCHONDRIAL"/>
    <property type="match status" value="1"/>
</dbReference>
<reference evidence="10" key="1">
    <citation type="submission" date="2018-06" db="EMBL/GenBank/DDBJ databases">
        <authorList>
            <person name="Zhirakovskaya E."/>
        </authorList>
    </citation>
    <scope>NUCLEOTIDE SEQUENCE</scope>
</reference>
<comment type="subunit">
    <text evidence="2">Heterotetramer of two alpha and two beta chains.</text>
</comment>
<dbReference type="FunFam" id="3.10.20.340:FF:000001">
    <property type="entry name" value="Arginine biosynthesis bifunctional protein ArgJ, chloroplastic"/>
    <property type="match status" value="1"/>
</dbReference>
<dbReference type="Pfam" id="PF01960">
    <property type="entry name" value="ArgJ"/>
    <property type="match status" value="1"/>
</dbReference>
<dbReference type="InterPro" id="IPR002813">
    <property type="entry name" value="Arg_biosynth_ArgJ"/>
</dbReference>
<dbReference type="GO" id="GO:0006592">
    <property type="term" value="P:ornithine biosynthetic process"/>
    <property type="evidence" value="ECO:0007669"/>
    <property type="project" value="TreeGrafter"/>
</dbReference>
<dbReference type="GO" id="GO:0004042">
    <property type="term" value="F:L-glutamate N-acetyltransferase activity"/>
    <property type="evidence" value="ECO:0007669"/>
    <property type="project" value="TreeGrafter"/>
</dbReference>
<dbReference type="InterPro" id="IPR042195">
    <property type="entry name" value="ArgJ_beta_C"/>
</dbReference>
<protein>
    <recommendedName>
        <fullName evidence="3">glutamate N-acetyltransferase</fullName>
        <ecNumber evidence="3">2.3.1.35</ecNumber>
    </recommendedName>
</protein>
<evidence type="ECO:0000256" key="8">
    <source>
        <dbReference type="ARBA" id="ARBA00023315"/>
    </source>
</evidence>
<dbReference type="PANTHER" id="PTHR23100">
    <property type="entry name" value="ARGININE BIOSYNTHESIS BIFUNCTIONAL PROTEIN ARGJ"/>
    <property type="match status" value="1"/>
</dbReference>
<dbReference type="FunFam" id="3.60.70.12:FF:000001">
    <property type="entry name" value="Arginine biosynthesis bifunctional protein ArgJ, chloroplastic"/>
    <property type="match status" value="1"/>
</dbReference>